<keyword evidence="2" id="KW-1185">Reference proteome</keyword>
<reference evidence="1 2" key="1">
    <citation type="submission" date="2020-09" db="EMBL/GenBank/DDBJ databases">
        <title>Sphingomonas sp., a new species isolated from pork steak.</title>
        <authorList>
            <person name="Heidler von Heilborn D."/>
        </authorList>
    </citation>
    <scope>NUCLEOTIDE SEQUENCE [LARGE SCALE GENOMIC DNA]</scope>
    <source>
        <strain evidence="2">S8-3T</strain>
    </source>
</reference>
<proteinExistence type="predicted"/>
<dbReference type="AlphaFoldDB" id="A0A7H0LP23"/>
<dbReference type="Proteomes" id="UP000516148">
    <property type="component" value="Chromosome"/>
</dbReference>
<accession>A0A7H0LP23</accession>
<evidence type="ECO:0000313" key="2">
    <source>
        <dbReference type="Proteomes" id="UP000516148"/>
    </source>
</evidence>
<sequence length="170" mass="18548">MAMMRLTAMMTAWPVLIGLVLAVPLSARGRAGVAPEFRHIDARTIKSARLVLSEIWPISDLAKGEKGYYAKRSDGVVPVRRAKTCWLTRGQIAVTIAALKRARPRSDDLDALSADIAIHYRTKAGKEIVAVISDPDPGEPLLIFFDDRLATLKQSDRGRIKRVAAQAGCG</sequence>
<name>A0A7H0LP23_9SPHN</name>
<gene>
    <name evidence="1" type="ORF">H3Z74_09955</name>
</gene>
<protein>
    <submittedName>
        <fullName evidence="1">Uncharacterized protein</fullName>
    </submittedName>
</protein>
<dbReference type="EMBL" id="CP061038">
    <property type="protein sequence ID" value="QNQ11426.1"/>
    <property type="molecule type" value="Genomic_DNA"/>
</dbReference>
<dbReference type="KEGG" id="spap:H3Z74_09955"/>
<organism evidence="1 2">
    <name type="scientific">Sphingomonas alpina</name>
    <dbReference type="NCBI Taxonomy" id="653931"/>
    <lineage>
        <taxon>Bacteria</taxon>
        <taxon>Pseudomonadati</taxon>
        <taxon>Pseudomonadota</taxon>
        <taxon>Alphaproteobacteria</taxon>
        <taxon>Sphingomonadales</taxon>
        <taxon>Sphingomonadaceae</taxon>
        <taxon>Sphingomonas</taxon>
    </lineage>
</organism>
<evidence type="ECO:0000313" key="1">
    <source>
        <dbReference type="EMBL" id="QNQ11426.1"/>
    </source>
</evidence>
<dbReference type="RefSeq" id="WP_187763707.1">
    <property type="nucleotide sequence ID" value="NZ_CP061038.1"/>
</dbReference>